<protein>
    <recommendedName>
        <fullName evidence="6">Metallo-beta-lactamase domain-containing protein</fullName>
    </recommendedName>
</protein>
<dbReference type="PANTHER" id="PTHR46233">
    <property type="entry name" value="HYDROXYACYLGLUTATHIONE HYDROLASE GLOC"/>
    <property type="match status" value="1"/>
</dbReference>
<evidence type="ECO:0008006" key="6">
    <source>
        <dbReference type="Google" id="ProtNLM"/>
    </source>
</evidence>
<dbReference type="EMBL" id="UINC01058664">
    <property type="protein sequence ID" value="SVB81190.1"/>
    <property type="molecule type" value="Genomic_DNA"/>
</dbReference>
<dbReference type="PANTHER" id="PTHR46233:SF3">
    <property type="entry name" value="HYDROXYACYLGLUTATHIONE HYDROLASE GLOC"/>
    <property type="match status" value="1"/>
</dbReference>
<sequence length="73" mass="8026">ISFKVNHSVISGDAIFAGSMGRANSSWVDLFGSITKNLLTLPKNTRLYPGHGPATTVGEEKLHNPFFYDKVFQ</sequence>
<reference evidence="5" key="1">
    <citation type="submission" date="2018-05" db="EMBL/GenBank/DDBJ databases">
        <authorList>
            <person name="Lanie J.A."/>
            <person name="Ng W.-L."/>
            <person name="Kazmierczak K.M."/>
            <person name="Andrzejewski T.M."/>
            <person name="Davidsen T.M."/>
            <person name="Wayne K.J."/>
            <person name="Tettelin H."/>
            <person name="Glass J.I."/>
            <person name="Rusch D."/>
            <person name="Podicherti R."/>
            <person name="Tsui H.-C.T."/>
            <person name="Winkler M.E."/>
        </authorList>
    </citation>
    <scope>NUCLEOTIDE SEQUENCE</scope>
</reference>
<evidence type="ECO:0000313" key="5">
    <source>
        <dbReference type="EMBL" id="SVB81190.1"/>
    </source>
</evidence>
<keyword evidence="2" id="KW-0479">Metal-binding</keyword>
<keyword evidence="3" id="KW-0378">Hydrolase</keyword>
<feature type="non-terminal residue" evidence="5">
    <location>
        <position position="1"/>
    </location>
</feature>
<organism evidence="5">
    <name type="scientific">marine metagenome</name>
    <dbReference type="NCBI Taxonomy" id="408172"/>
    <lineage>
        <taxon>unclassified sequences</taxon>
        <taxon>metagenomes</taxon>
        <taxon>ecological metagenomes</taxon>
    </lineage>
</organism>
<evidence type="ECO:0000256" key="4">
    <source>
        <dbReference type="ARBA" id="ARBA00022833"/>
    </source>
</evidence>
<dbReference type="InterPro" id="IPR036866">
    <property type="entry name" value="RibonucZ/Hydroxyglut_hydro"/>
</dbReference>
<dbReference type="SUPFAM" id="SSF56281">
    <property type="entry name" value="Metallo-hydrolase/oxidoreductase"/>
    <property type="match status" value="1"/>
</dbReference>
<name>A0A382H1R1_9ZZZZ</name>
<comment type="cofactor">
    <cofactor evidence="1">
        <name>Zn(2+)</name>
        <dbReference type="ChEBI" id="CHEBI:29105"/>
    </cofactor>
</comment>
<dbReference type="InterPro" id="IPR051453">
    <property type="entry name" value="MBL_Glyoxalase_II"/>
</dbReference>
<dbReference type="GO" id="GO:0046872">
    <property type="term" value="F:metal ion binding"/>
    <property type="evidence" value="ECO:0007669"/>
    <property type="project" value="UniProtKB-KW"/>
</dbReference>
<proteinExistence type="predicted"/>
<keyword evidence="4" id="KW-0862">Zinc</keyword>
<evidence type="ECO:0000256" key="3">
    <source>
        <dbReference type="ARBA" id="ARBA00022801"/>
    </source>
</evidence>
<accession>A0A382H1R1</accession>
<dbReference type="Gene3D" id="3.60.15.10">
    <property type="entry name" value="Ribonuclease Z/Hydroxyacylglutathione hydrolase-like"/>
    <property type="match status" value="1"/>
</dbReference>
<dbReference type="AlphaFoldDB" id="A0A382H1R1"/>
<dbReference type="GO" id="GO:0016787">
    <property type="term" value="F:hydrolase activity"/>
    <property type="evidence" value="ECO:0007669"/>
    <property type="project" value="UniProtKB-KW"/>
</dbReference>
<evidence type="ECO:0000256" key="1">
    <source>
        <dbReference type="ARBA" id="ARBA00001947"/>
    </source>
</evidence>
<gene>
    <name evidence="5" type="ORF">METZ01_LOCUS234044</name>
</gene>
<evidence type="ECO:0000256" key="2">
    <source>
        <dbReference type="ARBA" id="ARBA00022723"/>
    </source>
</evidence>